<dbReference type="RefSeq" id="WP_092858741.1">
    <property type="nucleotide sequence ID" value="NZ_FOQH01000002.1"/>
</dbReference>
<dbReference type="STRING" id="1114924.SAMN05216258_102575"/>
<dbReference type="EMBL" id="FOQH01000002">
    <property type="protein sequence ID" value="SFH85764.1"/>
    <property type="molecule type" value="Genomic_DNA"/>
</dbReference>
<keyword evidence="2" id="KW-1185">Reference proteome</keyword>
<reference evidence="1 2" key="1">
    <citation type="submission" date="2016-10" db="EMBL/GenBank/DDBJ databases">
        <authorList>
            <person name="de Groot N.N."/>
        </authorList>
    </citation>
    <scope>NUCLEOTIDE SEQUENCE [LARGE SCALE GENOMIC DNA]</scope>
    <source>
        <strain evidence="1 2">CGMCC 1.11030</strain>
    </source>
</reference>
<dbReference type="AlphaFoldDB" id="A0A1I3DGA5"/>
<evidence type="ECO:0000313" key="1">
    <source>
        <dbReference type="EMBL" id="SFH85764.1"/>
    </source>
</evidence>
<accession>A0A1I3DGA5</accession>
<dbReference type="Proteomes" id="UP000199377">
    <property type="component" value="Unassembled WGS sequence"/>
</dbReference>
<organism evidence="1 2">
    <name type="scientific">Albimonas pacifica</name>
    <dbReference type="NCBI Taxonomy" id="1114924"/>
    <lineage>
        <taxon>Bacteria</taxon>
        <taxon>Pseudomonadati</taxon>
        <taxon>Pseudomonadota</taxon>
        <taxon>Alphaproteobacteria</taxon>
        <taxon>Rhodobacterales</taxon>
        <taxon>Paracoccaceae</taxon>
        <taxon>Albimonas</taxon>
    </lineage>
</organism>
<name>A0A1I3DGA5_9RHOB</name>
<gene>
    <name evidence="1" type="ORF">SAMN05216258_102575</name>
</gene>
<evidence type="ECO:0000313" key="2">
    <source>
        <dbReference type="Proteomes" id="UP000199377"/>
    </source>
</evidence>
<protein>
    <submittedName>
        <fullName evidence="1">Uncharacterized protein</fullName>
    </submittedName>
</protein>
<proteinExistence type="predicted"/>
<dbReference type="OrthoDB" id="9800596at2"/>
<sequence>MSGRGDGAGAGQLGFDALLASADAANEARRFARSASDLPESFEAAVPSLRALIEDHHAAMLAADGDRVSQLRHRAALLAQKLNGGDRGILAGPDAPGCRLAATTAATPGRVPLWGQAGVFDLDLRGMQVRIEMDGVYDIGASSGFWPGFAARAVRRDRPFFSETGFRSFLGIAGAPAPGMLPDRFAAAVIEAHIDRKRERRGR</sequence>